<sequence length="39" mass="4401">MEVDFPNGFLSIEPSNQKLESFLKPSNLGIQTNNNYDKA</sequence>
<dbReference type="Proteomes" id="UP000004095">
    <property type="component" value="Unassembled WGS sequence"/>
</dbReference>
<accession>A1ZGC6</accession>
<protein>
    <submittedName>
        <fullName evidence="1">Uncharacterized protein</fullName>
    </submittedName>
</protein>
<evidence type="ECO:0000313" key="2">
    <source>
        <dbReference type="Proteomes" id="UP000004095"/>
    </source>
</evidence>
<evidence type="ECO:0000313" key="1">
    <source>
        <dbReference type="EMBL" id="EAY30543.1"/>
    </source>
</evidence>
<dbReference type="EMBL" id="AAWS01000006">
    <property type="protein sequence ID" value="EAY30543.1"/>
    <property type="molecule type" value="Genomic_DNA"/>
</dbReference>
<proteinExistence type="predicted"/>
<keyword evidence="2" id="KW-1185">Reference proteome</keyword>
<dbReference type="AlphaFoldDB" id="A1ZGC6"/>
<name>A1ZGC6_MICM2</name>
<gene>
    <name evidence="1" type="ORF">M23134_03181</name>
</gene>
<organism evidence="1 2">
    <name type="scientific">Microscilla marina ATCC 23134</name>
    <dbReference type="NCBI Taxonomy" id="313606"/>
    <lineage>
        <taxon>Bacteria</taxon>
        <taxon>Pseudomonadati</taxon>
        <taxon>Bacteroidota</taxon>
        <taxon>Cytophagia</taxon>
        <taxon>Cytophagales</taxon>
        <taxon>Microscillaceae</taxon>
        <taxon>Microscilla</taxon>
    </lineage>
</organism>
<comment type="caution">
    <text evidence="1">The sequence shown here is derived from an EMBL/GenBank/DDBJ whole genome shotgun (WGS) entry which is preliminary data.</text>
</comment>
<reference evidence="1 2" key="1">
    <citation type="submission" date="2007-01" db="EMBL/GenBank/DDBJ databases">
        <authorList>
            <person name="Haygood M."/>
            <person name="Podell S."/>
            <person name="Anderson C."/>
            <person name="Hopkinson B."/>
            <person name="Roe K."/>
            <person name="Barbeau K."/>
            <person name="Gaasterland T."/>
            <person name="Ferriera S."/>
            <person name="Johnson J."/>
            <person name="Kravitz S."/>
            <person name="Beeson K."/>
            <person name="Sutton G."/>
            <person name="Rogers Y.-H."/>
            <person name="Friedman R."/>
            <person name="Frazier M."/>
            <person name="Venter J.C."/>
        </authorList>
    </citation>
    <scope>NUCLEOTIDE SEQUENCE [LARGE SCALE GENOMIC DNA]</scope>
    <source>
        <strain evidence="1 2">ATCC 23134</strain>
    </source>
</reference>